<proteinExistence type="inferred from homology"/>
<evidence type="ECO:0000313" key="5">
    <source>
        <dbReference type="EMBL" id="EXJ88581.1"/>
    </source>
</evidence>
<reference evidence="5 6" key="1">
    <citation type="submission" date="2013-03" db="EMBL/GenBank/DDBJ databases">
        <title>The Genome Sequence of Capronia coronata CBS 617.96.</title>
        <authorList>
            <consortium name="The Broad Institute Genomics Platform"/>
            <person name="Cuomo C."/>
            <person name="de Hoog S."/>
            <person name="Gorbushina A."/>
            <person name="Walker B."/>
            <person name="Young S.K."/>
            <person name="Zeng Q."/>
            <person name="Gargeya S."/>
            <person name="Fitzgerald M."/>
            <person name="Haas B."/>
            <person name="Abouelleil A."/>
            <person name="Allen A.W."/>
            <person name="Alvarado L."/>
            <person name="Arachchi H.M."/>
            <person name="Berlin A.M."/>
            <person name="Chapman S.B."/>
            <person name="Gainer-Dewar J."/>
            <person name="Goldberg J."/>
            <person name="Griggs A."/>
            <person name="Gujja S."/>
            <person name="Hansen M."/>
            <person name="Howarth C."/>
            <person name="Imamovic A."/>
            <person name="Ireland A."/>
            <person name="Larimer J."/>
            <person name="McCowan C."/>
            <person name="Murphy C."/>
            <person name="Pearson M."/>
            <person name="Poon T.W."/>
            <person name="Priest M."/>
            <person name="Roberts A."/>
            <person name="Saif S."/>
            <person name="Shea T."/>
            <person name="Sisk P."/>
            <person name="Sykes S."/>
            <person name="Wortman J."/>
            <person name="Nusbaum C."/>
            <person name="Birren B."/>
        </authorList>
    </citation>
    <scope>NUCLEOTIDE SEQUENCE [LARGE SCALE GENOMIC DNA]</scope>
    <source>
        <strain evidence="5 6">CBS 617.96</strain>
    </source>
</reference>
<dbReference type="RefSeq" id="XP_007724587.1">
    <property type="nucleotide sequence ID" value="XM_007726397.1"/>
</dbReference>
<dbReference type="GO" id="GO:0019748">
    <property type="term" value="P:secondary metabolic process"/>
    <property type="evidence" value="ECO:0007669"/>
    <property type="project" value="TreeGrafter"/>
</dbReference>
<protein>
    <recommendedName>
        <fullName evidence="4">Amidohydrolase-related domain-containing protein</fullName>
    </recommendedName>
</protein>
<dbReference type="eggNOG" id="KOG4245">
    <property type="taxonomic scope" value="Eukaryota"/>
</dbReference>
<dbReference type="Gene3D" id="3.20.20.140">
    <property type="entry name" value="Metal-dependent hydrolases"/>
    <property type="match status" value="1"/>
</dbReference>
<dbReference type="InterPro" id="IPR006680">
    <property type="entry name" value="Amidohydro-rel"/>
</dbReference>
<dbReference type="Proteomes" id="UP000019484">
    <property type="component" value="Unassembled WGS sequence"/>
</dbReference>
<dbReference type="PANTHER" id="PTHR21240">
    <property type="entry name" value="2-AMINO-3-CARBOXYLMUCONATE-6-SEMIALDEHYDE DECARBOXYLASE"/>
    <property type="match status" value="1"/>
</dbReference>
<gene>
    <name evidence="5" type="ORF">A1O1_05511</name>
</gene>
<evidence type="ECO:0000256" key="1">
    <source>
        <dbReference type="ARBA" id="ARBA00022793"/>
    </source>
</evidence>
<dbReference type="GO" id="GO:0016831">
    <property type="term" value="F:carboxy-lyase activity"/>
    <property type="evidence" value="ECO:0007669"/>
    <property type="project" value="UniProtKB-KW"/>
</dbReference>
<evidence type="ECO:0000256" key="2">
    <source>
        <dbReference type="ARBA" id="ARBA00023239"/>
    </source>
</evidence>
<accession>W9YH36</accession>
<keyword evidence="6" id="KW-1185">Reference proteome</keyword>
<feature type="domain" description="Amidohydrolase-related" evidence="4">
    <location>
        <begin position="22"/>
        <end position="363"/>
    </location>
</feature>
<evidence type="ECO:0000256" key="3">
    <source>
        <dbReference type="RuleBase" id="RU366045"/>
    </source>
</evidence>
<comment type="caution">
    <text evidence="5">The sequence shown here is derived from an EMBL/GenBank/DDBJ whole genome shotgun (WGS) entry which is preliminary data.</text>
</comment>
<dbReference type="InterPro" id="IPR032466">
    <property type="entry name" value="Metal_Hydrolase"/>
</dbReference>
<dbReference type="GO" id="GO:0005829">
    <property type="term" value="C:cytosol"/>
    <property type="evidence" value="ECO:0007669"/>
    <property type="project" value="TreeGrafter"/>
</dbReference>
<dbReference type="Pfam" id="PF04909">
    <property type="entry name" value="Amidohydro_2"/>
    <property type="match status" value="1"/>
</dbReference>
<evidence type="ECO:0000313" key="6">
    <source>
        <dbReference type="Proteomes" id="UP000019484"/>
    </source>
</evidence>
<keyword evidence="2 3" id="KW-0456">Lyase</keyword>
<dbReference type="STRING" id="1182541.W9YH36"/>
<dbReference type="HOGENOM" id="CLU_039329_4_0_1"/>
<dbReference type="InterPro" id="IPR032465">
    <property type="entry name" value="ACMSD"/>
</dbReference>
<dbReference type="OrthoDB" id="2832284at2759"/>
<dbReference type="PANTHER" id="PTHR21240:SF28">
    <property type="entry name" value="ISO-OROTATE DECARBOXYLASE (EUROFUNG)"/>
    <property type="match status" value="1"/>
</dbReference>
<dbReference type="GeneID" id="19160386"/>
<keyword evidence="1 3" id="KW-0210">Decarboxylase</keyword>
<dbReference type="AlphaFoldDB" id="W9YH36"/>
<organism evidence="5 6">
    <name type="scientific">Capronia coronata CBS 617.96</name>
    <dbReference type="NCBI Taxonomy" id="1182541"/>
    <lineage>
        <taxon>Eukaryota</taxon>
        <taxon>Fungi</taxon>
        <taxon>Dikarya</taxon>
        <taxon>Ascomycota</taxon>
        <taxon>Pezizomycotina</taxon>
        <taxon>Eurotiomycetes</taxon>
        <taxon>Chaetothyriomycetidae</taxon>
        <taxon>Chaetothyriales</taxon>
        <taxon>Herpotrichiellaceae</taxon>
        <taxon>Capronia</taxon>
    </lineage>
</organism>
<comment type="similarity">
    <text evidence="3">Belongs to the metallo-dependent hydrolases superfamily.</text>
</comment>
<name>W9YH36_9EURO</name>
<dbReference type="EMBL" id="AMWN01000004">
    <property type="protein sequence ID" value="EXJ88581.1"/>
    <property type="molecule type" value="Genomic_DNA"/>
</dbReference>
<dbReference type="GO" id="GO:0016787">
    <property type="term" value="F:hydrolase activity"/>
    <property type="evidence" value="ECO:0007669"/>
    <property type="project" value="InterPro"/>
</dbReference>
<dbReference type="SUPFAM" id="SSF51556">
    <property type="entry name" value="Metallo-dependent hydrolases"/>
    <property type="match status" value="1"/>
</dbReference>
<sequence>MAESSTKTTDNSGHKKPVTVVDVHSHLYPSFYLDLLRSRTEAPYIKDNRLVNRASAAGAGKPVQPILYDVSTKISFMDTHNIDVSILSLGNPWLDFLPTETAGAVAQDMNDQFNDLCASVPGRLYFFAVLPLSAPPSVILAEIARLPKLSHVRGIVIGCAGRGDGLDDPELVPIFRTLADAKLPIFLHPNYGLPETVWGKRAKEYGQILPISMGFPLETTIAVTRLILSGIFAEIPHLEFIVSHAAGTLPFLAGRIENAIDHDRLWEAQGKNKPDRQTVWDVLRKNIYMDGIVYDQIPLKMAVEAAGVDRVMFGTDHPFFPPIKGGEDWPSMWSNEKAVSQGFGKDSEQYQLIMGDNAVRVLGVGEGEAGHAGGCCCDGH</sequence>
<evidence type="ECO:0000259" key="4">
    <source>
        <dbReference type="Pfam" id="PF04909"/>
    </source>
</evidence>